<evidence type="ECO:0000313" key="1">
    <source>
        <dbReference type="EMBL" id="KAH7670092.1"/>
    </source>
</evidence>
<organism evidence="1 2">
    <name type="scientific">Dioscorea alata</name>
    <name type="common">Purple yam</name>
    <dbReference type="NCBI Taxonomy" id="55571"/>
    <lineage>
        <taxon>Eukaryota</taxon>
        <taxon>Viridiplantae</taxon>
        <taxon>Streptophyta</taxon>
        <taxon>Embryophyta</taxon>
        <taxon>Tracheophyta</taxon>
        <taxon>Spermatophyta</taxon>
        <taxon>Magnoliopsida</taxon>
        <taxon>Liliopsida</taxon>
        <taxon>Dioscoreales</taxon>
        <taxon>Dioscoreaceae</taxon>
        <taxon>Dioscorea</taxon>
    </lineage>
</organism>
<keyword evidence="2" id="KW-1185">Reference proteome</keyword>
<proteinExistence type="predicted"/>
<protein>
    <submittedName>
        <fullName evidence="1">WAT1-related protein</fullName>
    </submittedName>
</protein>
<comment type="caution">
    <text evidence="1">The sequence shown here is derived from an EMBL/GenBank/DDBJ whole genome shotgun (WGS) entry which is preliminary data.</text>
</comment>
<dbReference type="EMBL" id="CM037020">
    <property type="protein sequence ID" value="KAH7670092.1"/>
    <property type="molecule type" value="Genomic_DNA"/>
</dbReference>
<accession>A0ACB7V922</accession>
<evidence type="ECO:0000313" key="2">
    <source>
        <dbReference type="Proteomes" id="UP000827976"/>
    </source>
</evidence>
<sequence>MDVHKPFIPYLAMILARILFAGIALFTKTAVAGGMNPFVFVFYRQIFASLVLIPVIFFFERNKSLPPLPLFRIFIISFCGITLSSFLYTLSLRYTSATFAAAAANAVPAITLLLALILRIEKLKKKHKFSAAAKLLGTLLCLVGAFLFALYKGPAVQFINHHEIQKPATSPAEKVISRADWVKGSLLMLLAQTCWSIWLILQGPLVRRYPAELRLTFLQCICSIIQTGLITVIFERKPSSWKLGWNSGLLASVYSGAATAVCSWLMTWCVDCKGALFTAVFSPLTFLTTVVYSIVFWNEILHWGSVGGAVMLVLGLYCVLWGKHKESSSSSPKQAQEMSDNMGH</sequence>
<name>A0ACB7V922_DIOAL</name>
<reference evidence="2" key="1">
    <citation type="journal article" date="2022" name="Nat. Commun.">
        <title>Chromosome evolution and the genetic basis of agronomically important traits in greater yam.</title>
        <authorList>
            <person name="Bredeson J.V."/>
            <person name="Lyons J.B."/>
            <person name="Oniyinde I.O."/>
            <person name="Okereke N.R."/>
            <person name="Kolade O."/>
            <person name="Nnabue I."/>
            <person name="Nwadili C.O."/>
            <person name="Hribova E."/>
            <person name="Parker M."/>
            <person name="Nwogha J."/>
            <person name="Shu S."/>
            <person name="Carlson J."/>
            <person name="Kariba R."/>
            <person name="Muthemba S."/>
            <person name="Knop K."/>
            <person name="Barton G.J."/>
            <person name="Sherwood A.V."/>
            <person name="Lopez-Montes A."/>
            <person name="Asiedu R."/>
            <person name="Jamnadass R."/>
            <person name="Muchugi A."/>
            <person name="Goodstein D."/>
            <person name="Egesi C.N."/>
            <person name="Featherston J."/>
            <person name="Asfaw A."/>
            <person name="Simpson G.G."/>
            <person name="Dolezel J."/>
            <person name="Hendre P.S."/>
            <person name="Van Deynze A."/>
            <person name="Kumar P.L."/>
            <person name="Obidiegwu J.E."/>
            <person name="Bhattacharjee R."/>
            <person name="Rokhsar D.S."/>
        </authorList>
    </citation>
    <scope>NUCLEOTIDE SEQUENCE [LARGE SCALE GENOMIC DNA]</scope>
    <source>
        <strain evidence="2">cv. TDa95/00328</strain>
    </source>
</reference>
<gene>
    <name evidence="1" type="ORF">IHE45_10G002600</name>
</gene>
<dbReference type="Proteomes" id="UP000827976">
    <property type="component" value="Chromosome 10"/>
</dbReference>